<evidence type="ECO:0000256" key="2">
    <source>
        <dbReference type="ARBA" id="ARBA00011915"/>
    </source>
</evidence>
<gene>
    <name evidence="6" type="ORF">CVT24_003369</name>
</gene>
<dbReference type="EC" id="3.1.2.4" evidence="2"/>
<keyword evidence="7" id="KW-1185">Reference proteome</keyword>
<feature type="domain" description="Enoyl-CoA hydratase/isomerase" evidence="5">
    <location>
        <begin position="52"/>
        <end position="392"/>
    </location>
</feature>
<accession>A0A409Y6X3</accession>
<dbReference type="EMBL" id="NHTK01001375">
    <property type="protein sequence ID" value="PPQ98815.1"/>
    <property type="molecule type" value="Genomic_DNA"/>
</dbReference>
<dbReference type="FunCoup" id="A0A409Y6X3">
    <property type="interactions" value="320"/>
</dbReference>
<evidence type="ECO:0000259" key="5">
    <source>
        <dbReference type="Pfam" id="PF16113"/>
    </source>
</evidence>
<dbReference type="PANTHER" id="PTHR43176:SF3">
    <property type="entry name" value="3-HYDROXYISOBUTYRYL-COA HYDROLASE, MITOCHONDRIAL"/>
    <property type="match status" value="1"/>
</dbReference>
<dbReference type="SUPFAM" id="SSF52096">
    <property type="entry name" value="ClpP/crotonase"/>
    <property type="match status" value="1"/>
</dbReference>
<protein>
    <recommendedName>
        <fullName evidence="2">3-hydroxyisobutyryl-CoA hydrolase</fullName>
        <ecNumber evidence="2">3.1.2.4</ecNumber>
    </recommendedName>
</protein>
<dbReference type="InParanoid" id="A0A409Y6X3"/>
<evidence type="ECO:0000256" key="1">
    <source>
        <dbReference type="ARBA" id="ARBA00001709"/>
    </source>
</evidence>
<reference evidence="6 7" key="1">
    <citation type="journal article" date="2018" name="Evol. Lett.">
        <title>Horizontal gene cluster transfer increased hallucinogenic mushroom diversity.</title>
        <authorList>
            <person name="Reynolds H.T."/>
            <person name="Vijayakumar V."/>
            <person name="Gluck-Thaler E."/>
            <person name="Korotkin H.B."/>
            <person name="Matheny P.B."/>
            <person name="Slot J.C."/>
        </authorList>
    </citation>
    <scope>NUCLEOTIDE SEQUENCE [LARGE SCALE GENOMIC DNA]</scope>
    <source>
        <strain evidence="6 7">2629</strain>
    </source>
</reference>
<feature type="compositionally biased region" description="Low complexity" evidence="4">
    <location>
        <begin position="7"/>
        <end position="29"/>
    </location>
</feature>
<proteinExistence type="predicted"/>
<dbReference type="InterPro" id="IPR045004">
    <property type="entry name" value="ECH_dom"/>
</dbReference>
<dbReference type="AlphaFoldDB" id="A0A409Y6X3"/>
<dbReference type="NCBIfam" id="NF004127">
    <property type="entry name" value="PRK05617.1"/>
    <property type="match status" value="1"/>
</dbReference>
<feature type="region of interest" description="Disordered" evidence="4">
    <location>
        <begin position="1"/>
        <end position="43"/>
    </location>
</feature>
<dbReference type="OrthoDB" id="1737613at2759"/>
<evidence type="ECO:0000313" key="7">
    <source>
        <dbReference type="Proteomes" id="UP000284842"/>
    </source>
</evidence>
<dbReference type="InterPro" id="IPR029045">
    <property type="entry name" value="ClpP/crotonase-like_dom_sf"/>
</dbReference>
<dbReference type="InterPro" id="IPR032259">
    <property type="entry name" value="HIBYL-CoA-H"/>
</dbReference>
<comment type="caution">
    <text evidence="6">The sequence shown here is derived from an EMBL/GenBank/DDBJ whole genome shotgun (WGS) entry which is preliminary data.</text>
</comment>
<evidence type="ECO:0000313" key="6">
    <source>
        <dbReference type="EMBL" id="PPQ98815.1"/>
    </source>
</evidence>
<dbReference type="STRING" id="181874.A0A409Y6X3"/>
<dbReference type="Pfam" id="PF16113">
    <property type="entry name" value="ECH_2"/>
    <property type="match status" value="1"/>
</dbReference>
<dbReference type="GO" id="GO:0003860">
    <property type="term" value="F:3-hydroxyisobutyryl-CoA hydrolase activity"/>
    <property type="evidence" value="ECO:0007669"/>
    <property type="project" value="UniProtKB-EC"/>
</dbReference>
<dbReference type="Gene3D" id="3.90.226.10">
    <property type="entry name" value="2-enoyl-CoA Hydratase, Chain A, domain 1"/>
    <property type="match status" value="1"/>
</dbReference>
<keyword evidence="3" id="KW-0378">Hydrolase</keyword>
<comment type="catalytic activity">
    <reaction evidence="1">
        <text>3-hydroxy-2-methylpropanoyl-CoA + H2O = 3-hydroxy-2-methylpropanoate + CoA + H(+)</text>
        <dbReference type="Rhea" id="RHEA:20888"/>
        <dbReference type="ChEBI" id="CHEBI:11805"/>
        <dbReference type="ChEBI" id="CHEBI:15377"/>
        <dbReference type="ChEBI" id="CHEBI:15378"/>
        <dbReference type="ChEBI" id="CHEBI:57287"/>
        <dbReference type="ChEBI" id="CHEBI:57340"/>
        <dbReference type="EC" id="3.1.2.4"/>
    </reaction>
</comment>
<evidence type="ECO:0000256" key="4">
    <source>
        <dbReference type="SAM" id="MobiDB-lite"/>
    </source>
</evidence>
<dbReference type="GO" id="GO:0005739">
    <property type="term" value="C:mitochondrion"/>
    <property type="evidence" value="ECO:0007669"/>
    <property type="project" value="TreeGrafter"/>
</dbReference>
<sequence>MFTAVIRNSMSRTAATTRAASRRTSAIARQMSSQAPANEEPTVKFESNSSLRTYILNRPTKLNALDQQMLSLLRPKIEEWSSSELCGTIVGRGVGRAFCAGGDVASVIKNASNPDTRSQAVEYFKQEFEMDYILACLKKPYVAILDGVTMGGGVGLAANARIRIATENTVFAMPETKIGYCPDVGASFFLSRLDGQIGTYLALTSDSLKGRAVFEHGFATHYLPSKRVPMLLTRLAELNDPHPNLLNRVVEEFSAEWDATEASGAFTGIRRIALDHAFRHNDVESIFADLERFSAADDATVKDWAAKTLEMLRLRSPTSLKVALEAVRRGKQLTLLEALNMELKIATAFCNGASPDFITGVEAVLVKKIKEKPEWSPASLEEVSPEIVSRFFDPKSPYLSSAPQLDIPADLQTGTSRNPMMYALPTEAEIRALVTGSHVSGGDMGMRVEELLARFDEMREGKIGVKEKVLEVVQRRCELTDNADGNYVWLKWKRGPGDR</sequence>
<dbReference type="PANTHER" id="PTHR43176">
    <property type="entry name" value="3-HYDROXYISOBUTYRYL-COA HYDROLASE-RELATED"/>
    <property type="match status" value="1"/>
</dbReference>
<name>A0A409Y6X3_9AGAR</name>
<organism evidence="6 7">
    <name type="scientific">Panaeolus cyanescens</name>
    <dbReference type="NCBI Taxonomy" id="181874"/>
    <lineage>
        <taxon>Eukaryota</taxon>
        <taxon>Fungi</taxon>
        <taxon>Dikarya</taxon>
        <taxon>Basidiomycota</taxon>
        <taxon>Agaricomycotina</taxon>
        <taxon>Agaricomycetes</taxon>
        <taxon>Agaricomycetidae</taxon>
        <taxon>Agaricales</taxon>
        <taxon>Agaricineae</taxon>
        <taxon>Galeropsidaceae</taxon>
        <taxon>Panaeolus</taxon>
    </lineage>
</organism>
<dbReference type="CDD" id="cd06558">
    <property type="entry name" value="crotonase-like"/>
    <property type="match status" value="1"/>
</dbReference>
<evidence type="ECO:0000256" key="3">
    <source>
        <dbReference type="ARBA" id="ARBA00022801"/>
    </source>
</evidence>
<dbReference type="Proteomes" id="UP000284842">
    <property type="component" value="Unassembled WGS sequence"/>
</dbReference>
<dbReference type="GO" id="GO:0006574">
    <property type="term" value="P:L-valine catabolic process"/>
    <property type="evidence" value="ECO:0007669"/>
    <property type="project" value="TreeGrafter"/>
</dbReference>